<dbReference type="EMBL" id="BSTX01000001">
    <property type="protein sequence ID" value="GLZ76491.1"/>
    <property type="molecule type" value="Genomic_DNA"/>
</dbReference>
<sequence length="1330" mass="143394">MSTVLVRRPARKAVPEVSSAPIAIAAPPQLPDAQSATMNMAMVIMPMMSGSGALMMALTNPNRPLYAAAGLLMLVASVGLGIVMWVSMRSGPKRKLREQRERYLDYLEDVRGVVRKAARVQRAAAALRHPHPELLPDLAGGFARRWERRVGDRDLLTVRCGLARVPLTRTLTLNIDNNPLNTYDPVCQSSAEELVDRYATVGAQPLTVPLGRYANVAVVGDYAHGRAAARAMLTQLATLVSPDDVRVAVVRHRTRAEHWHWLTFLPHVLAEGPGSGPLPHPLICDSTGELGELLAEDLHRRAQDWRRRRGGPPGPGTQHLVIVIDGEQQVSISGMWDEEIDPAELGVHVLSLVAEERQEPERLDARVKVTADGSVTAVLDLRAPAPAEGEPHLEIVPLKGALDVISEAEAAGVARALSPFRLAEAESGEALHAVHGLTDILGVTDPATVDVGAIWRSRRDEDALRVPIGVGADGEIVDLDLKESALGGMGPHGLIVGATGSGKSEALRTLVAALAVRHDPERLALLTVDFKGGATFADLDPLPHNAGSITNLADDLALVDRFREALYGEMMRRQQLLKDSGNLPNVHAYARLRKTRPELAPLPHLLVIIDEFSELLTAKPDFAELFVAVGRIGRSIGVHLLLATQRLDGGAIRGLESHLSYRIGLRTFSESESRDAIGVPDAYRLPPEPGSGYLKVDTSVFTRFKAAMVSGAYEPPREDNDDHLPILPWPPPPSPLIGLTQALAAIAPDTSGGHAAPTERTILQVLVERLAGAGAEAVRPVWLPPLPEAMPLDAVPTALDKVEDPARVTAIIGLHDSPREQRQKPLEWDLTGADANLAVYGAPVSGKSTLIRTLVANLALRYEPGQIACYIIDYGGGALAPLAALPHVAAVATRAEPELMRRVIADVKSMLDSREAVMQRLGLDSAARLRRARATGEVPASVAGDVLFIVDGWGALRDTDYELEDPLIEIAGRGPALGVHTVITAVNQTQVRARLAANIGGRVELRLSDPFDSGIERKLAEALPKETPGRVLWSDENYGHVALPRVDGSVDVEDLPAGIAHLAREVSQRWTAPPVPPVRVLPGHVTAAELVPPYVPGEELDPYAMRPVIGLSERDLGPARIDFDTDPHLIVYGDPQTGKSSVVTTIIKQLMRRPVGGVGIMMVDFRRAHLEEIPDDYELTYCTGAAHAAQNATELAAALKKRLPGPDVTAQQLRERSWWKGYEVFLVIDDYDLVATGGGNPLAPLMELIPQGRDLGFHVILSRRTGGASRALYEPFLQTLSDMSPPTLMFSGDRMEGRLAHGVAPQRLPLGRALLTRRGEPAEPVQIAVT</sequence>
<evidence type="ECO:0000256" key="8">
    <source>
        <dbReference type="ARBA" id="ARBA00023136"/>
    </source>
</evidence>
<dbReference type="RefSeq" id="WP_285661668.1">
    <property type="nucleotide sequence ID" value="NZ_BSTX01000001.1"/>
</dbReference>
<feature type="binding site" evidence="9">
    <location>
        <begin position="1133"/>
        <end position="1140"/>
    </location>
    <ligand>
        <name>ATP</name>
        <dbReference type="ChEBI" id="CHEBI:30616"/>
    </ligand>
</feature>
<dbReference type="Proteomes" id="UP001165079">
    <property type="component" value="Unassembled WGS sequence"/>
</dbReference>
<evidence type="ECO:0000256" key="9">
    <source>
        <dbReference type="PROSITE-ProRule" id="PRU00289"/>
    </source>
</evidence>
<dbReference type="PANTHER" id="PTHR22683">
    <property type="entry name" value="SPORULATION PROTEIN RELATED"/>
    <property type="match status" value="1"/>
</dbReference>
<feature type="binding site" evidence="9">
    <location>
        <begin position="497"/>
        <end position="504"/>
    </location>
    <ligand>
        <name>ATP</name>
        <dbReference type="ChEBI" id="CHEBI:30616"/>
    </ligand>
</feature>
<organism evidence="12 13">
    <name type="scientific">Actinorhabdospora filicis</name>
    <dbReference type="NCBI Taxonomy" id="1785913"/>
    <lineage>
        <taxon>Bacteria</taxon>
        <taxon>Bacillati</taxon>
        <taxon>Actinomycetota</taxon>
        <taxon>Actinomycetes</taxon>
        <taxon>Micromonosporales</taxon>
        <taxon>Micromonosporaceae</taxon>
        <taxon>Actinorhabdospora</taxon>
    </lineage>
</organism>
<evidence type="ECO:0000313" key="13">
    <source>
        <dbReference type="Proteomes" id="UP001165079"/>
    </source>
</evidence>
<dbReference type="InterPro" id="IPR027417">
    <property type="entry name" value="P-loop_NTPase"/>
</dbReference>
<dbReference type="InterPro" id="IPR023836">
    <property type="entry name" value="EccCa-like_Actinobacteria"/>
</dbReference>
<dbReference type="PROSITE" id="PS50901">
    <property type="entry name" value="FTSK"/>
    <property type="match status" value="3"/>
</dbReference>
<keyword evidence="3 10" id="KW-0812">Transmembrane</keyword>
<dbReference type="InterPro" id="IPR023837">
    <property type="entry name" value="EccCb-like_Actinobacteria"/>
</dbReference>
<feature type="domain" description="FtsK" evidence="11">
    <location>
        <begin position="1116"/>
        <end position="1298"/>
    </location>
</feature>
<comment type="subcellular location">
    <subcellularLocation>
        <location evidence="1">Cell membrane</location>
        <topology evidence="1">Multi-pass membrane protein</topology>
    </subcellularLocation>
</comment>
<evidence type="ECO:0000256" key="5">
    <source>
        <dbReference type="ARBA" id="ARBA00022741"/>
    </source>
</evidence>
<evidence type="ECO:0000313" key="12">
    <source>
        <dbReference type="EMBL" id="GLZ76491.1"/>
    </source>
</evidence>
<feature type="domain" description="FtsK" evidence="11">
    <location>
        <begin position="474"/>
        <end position="674"/>
    </location>
</feature>
<feature type="transmembrane region" description="Helical" evidence="10">
    <location>
        <begin position="65"/>
        <end position="88"/>
    </location>
</feature>
<dbReference type="InterPro" id="IPR050206">
    <property type="entry name" value="FtsK/SpoIIIE/SftA"/>
</dbReference>
<name>A0A9W6W8H6_9ACTN</name>
<evidence type="ECO:0000256" key="6">
    <source>
        <dbReference type="ARBA" id="ARBA00022840"/>
    </source>
</evidence>
<feature type="transmembrane region" description="Helical" evidence="10">
    <location>
        <begin position="40"/>
        <end position="58"/>
    </location>
</feature>
<dbReference type="GO" id="GO:0003677">
    <property type="term" value="F:DNA binding"/>
    <property type="evidence" value="ECO:0007669"/>
    <property type="project" value="InterPro"/>
</dbReference>
<dbReference type="GO" id="GO:0005524">
    <property type="term" value="F:ATP binding"/>
    <property type="evidence" value="ECO:0007669"/>
    <property type="project" value="UniProtKB-UniRule"/>
</dbReference>
<evidence type="ECO:0000256" key="3">
    <source>
        <dbReference type="ARBA" id="ARBA00022692"/>
    </source>
</evidence>
<comment type="caution">
    <text evidence="12">The sequence shown here is derived from an EMBL/GenBank/DDBJ whole genome shotgun (WGS) entry which is preliminary data.</text>
</comment>
<evidence type="ECO:0000256" key="1">
    <source>
        <dbReference type="ARBA" id="ARBA00004651"/>
    </source>
</evidence>
<gene>
    <name evidence="12" type="ORF">Afil01_12980</name>
</gene>
<dbReference type="SUPFAM" id="SSF52540">
    <property type="entry name" value="P-loop containing nucleoside triphosphate hydrolases"/>
    <property type="match status" value="3"/>
</dbReference>
<reference evidence="12" key="1">
    <citation type="submission" date="2023-03" db="EMBL/GenBank/DDBJ databases">
        <title>Actinorhabdospora filicis NBRC 111898.</title>
        <authorList>
            <person name="Ichikawa N."/>
            <person name="Sato H."/>
            <person name="Tonouchi N."/>
        </authorList>
    </citation>
    <scope>NUCLEOTIDE SEQUENCE</scope>
    <source>
        <strain evidence="12">NBRC 111898</strain>
    </source>
</reference>
<keyword evidence="4" id="KW-0677">Repeat</keyword>
<protein>
    <submittedName>
        <fullName evidence="12">Type VII secretion protein EccC</fullName>
    </submittedName>
</protein>
<evidence type="ECO:0000256" key="4">
    <source>
        <dbReference type="ARBA" id="ARBA00022737"/>
    </source>
</evidence>
<dbReference type="NCBIfam" id="TIGR03925">
    <property type="entry name" value="T7SS_EccC_b"/>
    <property type="match status" value="1"/>
</dbReference>
<dbReference type="InterPro" id="IPR003593">
    <property type="entry name" value="AAA+_ATPase"/>
</dbReference>
<dbReference type="NCBIfam" id="TIGR03924">
    <property type="entry name" value="T7SS_EccC_a"/>
    <property type="match status" value="1"/>
</dbReference>
<accession>A0A9W6W8H6</accession>
<keyword evidence="2" id="KW-1003">Cell membrane</keyword>
<proteinExistence type="predicted"/>
<dbReference type="PANTHER" id="PTHR22683:SF1">
    <property type="entry name" value="TYPE VII SECRETION SYSTEM PROTEIN ESSC"/>
    <property type="match status" value="1"/>
</dbReference>
<dbReference type="InterPro" id="IPR002543">
    <property type="entry name" value="FtsK_dom"/>
</dbReference>
<keyword evidence="5 9" id="KW-0547">Nucleotide-binding</keyword>
<evidence type="ECO:0000256" key="10">
    <source>
        <dbReference type="SAM" id="Phobius"/>
    </source>
</evidence>
<keyword evidence="13" id="KW-1185">Reference proteome</keyword>
<keyword evidence="6 9" id="KW-0067">ATP-binding</keyword>
<evidence type="ECO:0000259" key="11">
    <source>
        <dbReference type="PROSITE" id="PS50901"/>
    </source>
</evidence>
<feature type="binding site" evidence="9">
    <location>
        <begin position="841"/>
        <end position="848"/>
    </location>
    <ligand>
        <name>ATP</name>
        <dbReference type="ChEBI" id="CHEBI:30616"/>
    </ligand>
</feature>
<dbReference type="GO" id="GO:0005886">
    <property type="term" value="C:plasma membrane"/>
    <property type="evidence" value="ECO:0007669"/>
    <property type="project" value="UniProtKB-SubCell"/>
</dbReference>
<keyword evidence="8 10" id="KW-0472">Membrane</keyword>
<dbReference type="Gene3D" id="3.40.50.300">
    <property type="entry name" value="P-loop containing nucleotide triphosphate hydrolases"/>
    <property type="match status" value="4"/>
</dbReference>
<evidence type="ECO:0000256" key="2">
    <source>
        <dbReference type="ARBA" id="ARBA00022475"/>
    </source>
</evidence>
<evidence type="ECO:0000256" key="7">
    <source>
        <dbReference type="ARBA" id="ARBA00022989"/>
    </source>
</evidence>
<dbReference type="SMART" id="SM00382">
    <property type="entry name" value="AAA"/>
    <property type="match status" value="3"/>
</dbReference>
<keyword evidence="7 10" id="KW-1133">Transmembrane helix</keyword>
<feature type="domain" description="FtsK" evidence="11">
    <location>
        <begin position="823"/>
        <end position="1014"/>
    </location>
</feature>
<dbReference type="Pfam" id="PF01580">
    <property type="entry name" value="FtsK_SpoIIIE"/>
    <property type="match status" value="2"/>
</dbReference>